<comment type="caution">
    <text evidence="2">The sequence shown here is derived from an EMBL/GenBank/DDBJ whole genome shotgun (WGS) entry which is preliminary data.</text>
</comment>
<dbReference type="SUPFAM" id="SSF56935">
    <property type="entry name" value="Porins"/>
    <property type="match status" value="1"/>
</dbReference>
<proteinExistence type="predicted"/>
<organism evidence="2 3">
    <name type="scientific">Pseudomonas frederiksbergensis</name>
    <dbReference type="NCBI Taxonomy" id="104087"/>
    <lineage>
        <taxon>Bacteria</taxon>
        <taxon>Pseudomonadati</taxon>
        <taxon>Pseudomonadota</taxon>
        <taxon>Gammaproteobacteria</taxon>
        <taxon>Pseudomonadales</taxon>
        <taxon>Pseudomonadaceae</taxon>
        <taxon>Pseudomonas</taxon>
    </lineage>
</organism>
<accession>A0A6L5C1M5</accession>
<feature type="chain" id="PRO_5027055946" description="Porin domain-containing protein" evidence="1">
    <location>
        <begin position="22"/>
        <end position="383"/>
    </location>
</feature>
<protein>
    <recommendedName>
        <fullName evidence="4">Porin domain-containing protein</fullName>
    </recommendedName>
</protein>
<evidence type="ECO:0008006" key="4">
    <source>
        <dbReference type="Google" id="ProtNLM"/>
    </source>
</evidence>
<evidence type="ECO:0000256" key="1">
    <source>
        <dbReference type="SAM" id="SignalP"/>
    </source>
</evidence>
<dbReference type="RefSeq" id="WP_154905255.1">
    <property type="nucleotide sequence ID" value="NZ_JAAAXX010000001.1"/>
</dbReference>
<evidence type="ECO:0000313" key="2">
    <source>
        <dbReference type="EMBL" id="KAF2394841.1"/>
    </source>
</evidence>
<dbReference type="EMBL" id="JAAAXX010000001">
    <property type="protein sequence ID" value="KAF2394841.1"/>
    <property type="molecule type" value="Genomic_DNA"/>
</dbReference>
<gene>
    <name evidence="2" type="ORF">FX983_02823</name>
</gene>
<dbReference type="AlphaFoldDB" id="A0A6L5C1M5"/>
<evidence type="ECO:0000313" key="3">
    <source>
        <dbReference type="Proteomes" id="UP000475265"/>
    </source>
</evidence>
<sequence>MISTRVLSIAALCVASSPAFALDQGDYRFNGFGTLGVTHLGGADDSHGYGITGQTTDHWRGDQLSKLGGQLQYGITDTVGLTAQAIIKPQQDEWQGNLEWLYLSWQATDKLKFRVGRLGGSTYMYSETLNVGYTNPWIRLPDEVYSQVQISNYEGADFIYTEPLSFGSLTVQVSGGVANNRKLFILDKLYDADYKNYFAANATLAVNDFGSLRISYAETDVTSNDRAVVSTPFGMVDQTIIELDSTHTAFTSLGYQYDNGVWVSSDELTHRTVAGASPVDAMYFMGGRRFGDFLAHVTYGQMKDDSGHESSWTYGLNYNVTPSVVVKGEFKRVDTHGGTSGVFIKTPQETVNNILFAQSSGAFGNPSRNFDGDIFSIGVDFVF</sequence>
<keyword evidence="1" id="KW-0732">Signal</keyword>
<reference evidence="2 3" key="1">
    <citation type="submission" date="2019-12" db="EMBL/GenBank/DDBJ databases">
        <title>Endophytic bacteria associated with Panax ginseng seedlings.</title>
        <authorList>
            <person name="Park J.M."/>
            <person name="Shin R."/>
            <person name="Jo S.H."/>
        </authorList>
    </citation>
    <scope>NUCLEOTIDE SEQUENCE [LARGE SCALE GENOMIC DNA]</scope>
    <source>
        <strain evidence="2 3">PgKB32</strain>
    </source>
</reference>
<dbReference type="Proteomes" id="UP000475265">
    <property type="component" value="Unassembled WGS sequence"/>
</dbReference>
<feature type="signal peptide" evidence="1">
    <location>
        <begin position="1"/>
        <end position="21"/>
    </location>
</feature>
<name>A0A6L5C1M5_9PSED</name>